<dbReference type="PROSITE" id="PS01124">
    <property type="entry name" value="HTH_ARAC_FAMILY_2"/>
    <property type="match status" value="1"/>
</dbReference>
<evidence type="ECO:0000313" key="6">
    <source>
        <dbReference type="Proteomes" id="UP000067448"/>
    </source>
</evidence>
<dbReference type="AlphaFoldDB" id="A0A100JUZ5"/>
<dbReference type="SUPFAM" id="SSF46689">
    <property type="entry name" value="Homeodomain-like"/>
    <property type="match status" value="2"/>
</dbReference>
<dbReference type="PROSITE" id="PS00041">
    <property type="entry name" value="HTH_ARAC_FAMILY_1"/>
    <property type="match status" value="1"/>
</dbReference>
<dbReference type="GO" id="GO:0043565">
    <property type="term" value="F:sequence-specific DNA binding"/>
    <property type="evidence" value="ECO:0007669"/>
    <property type="project" value="InterPro"/>
</dbReference>
<dbReference type="InterPro" id="IPR009057">
    <property type="entry name" value="Homeodomain-like_sf"/>
</dbReference>
<gene>
    <name evidence="5" type="primary">exsA_2</name>
    <name evidence="5" type="ORF">SsS58_06605</name>
</gene>
<keyword evidence="3" id="KW-0804">Transcription</keyword>
<evidence type="ECO:0000256" key="1">
    <source>
        <dbReference type="ARBA" id="ARBA00023015"/>
    </source>
</evidence>
<dbReference type="RefSeq" id="WP_059083460.1">
    <property type="nucleotide sequence ID" value="NZ_BCMM01000038.1"/>
</dbReference>
<dbReference type="Gene3D" id="1.10.10.60">
    <property type="entry name" value="Homeodomain-like"/>
    <property type="match status" value="1"/>
</dbReference>
<evidence type="ECO:0000256" key="3">
    <source>
        <dbReference type="ARBA" id="ARBA00023163"/>
    </source>
</evidence>
<dbReference type="InterPro" id="IPR018062">
    <property type="entry name" value="HTH_AraC-typ_CS"/>
</dbReference>
<dbReference type="PANTHER" id="PTHR46796">
    <property type="entry name" value="HTH-TYPE TRANSCRIPTIONAL ACTIVATOR RHAS-RELATED"/>
    <property type="match status" value="1"/>
</dbReference>
<evidence type="ECO:0000259" key="4">
    <source>
        <dbReference type="PROSITE" id="PS01124"/>
    </source>
</evidence>
<accession>A0A100JUZ5</accession>
<dbReference type="InterPro" id="IPR020449">
    <property type="entry name" value="Tscrpt_reg_AraC-type_HTH"/>
</dbReference>
<dbReference type="EMBL" id="BCMM01000038">
    <property type="protein sequence ID" value="GAQ66175.1"/>
    <property type="molecule type" value="Genomic_DNA"/>
</dbReference>
<dbReference type="InterPro" id="IPR018060">
    <property type="entry name" value="HTH_AraC"/>
</dbReference>
<protein>
    <submittedName>
        <fullName evidence="5">Exoenzyme S synthesis regulatory protein ExsA</fullName>
    </submittedName>
</protein>
<dbReference type="PRINTS" id="PR00032">
    <property type="entry name" value="HTHARAC"/>
</dbReference>
<keyword evidence="2" id="KW-0238">DNA-binding</keyword>
<dbReference type="InterPro" id="IPR032783">
    <property type="entry name" value="AraC_lig"/>
</dbReference>
<dbReference type="Pfam" id="PF12833">
    <property type="entry name" value="HTH_18"/>
    <property type="match status" value="1"/>
</dbReference>
<dbReference type="OrthoDB" id="241790at2"/>
<dbReference type="Pfam" id="PF12852">
    <property type="entry name" value="Cupin_6"/>
    <property type="match status" value="1"/>
</dbReference>
<keyword evidence="1" id="KW-0805">Transcription regulation</keyword>
<feature type="domain" description="HTH araC/xylS-type" evidence="4">
    <location>
        <begin position="201"/>
        <end position="299"/>
    </location>
</feature>
<name>A0A100JUZ5_STRSC</name>
<reference evidence="6" key="3">
    <citation type="submission" date="2016-02" db="EMBL/GenBank/DDBJ databases">
        <title>Draft genome of pathogenic Streptomyces sp. in Japan.</title>
        <authorList>
            <person name="Tomihama T."/>
            <person name="Ikenaga M."/>
            <person name="Sakai M."/>
            <person name="Okubo T."/>
            <person name="Ikeda S."/>
        </authorList>
    </citation>
    <scope>NUCLEOTIDE SEQUENCE [LARGE SCALE GENOMIC DNA]</scope>
    <source>
        <strain evidence="6">S58</strain>
    </source>
</reference>
<evidence type="ECO:0000256" key="2">
    <source>
        <dbReference type="ARBA" id="ARBA00023125"/>
    </source>
</evidence>
<dbReference type="SMART" id="SM00342">
    <property type="entry name" value="HTH_ARAC"/>
    <property type="match status" value="1"/>
</dbReference>
<dbReference type="PANTHER" id="PTHR46796:SF7">
    <property type="entry name" value="ARAC FAMILY TRANSCRIPTIONAL REGULATOR"/>
    <property type="match status" value="1"/>
</dbReference>
<dbReference type="GO" id="GO:0003700">
    <property type="term" value="F:DNA-binding transcription factor activity"/>
    <property type="evidence" value="ECO:0007669"/>
    <property type="project" value="InterPro"/>
</dbReference>
<comment type="caution">
    <text evidence="5">The sequence shown here is derived from an EMBL/GenBank/DDBJ whole genome shotgun (WGS) entry which is preliminary data.</text>
</comment>
<sequence length="313" mass="34286">MATDRLSEALDLVEVRGVLAGGIAARGGWWSRAPLSDPVKFFALVSGRARLATDGIDEPVDLVAGDVAILTGRTWVAFEAGAEPRQQVQPESDFSTDRFASADRDADDIVIGGSVSLNEAGSTLLLETLPPLAHIRSAGDDDRLLAALLRLFDEATARRLGSAFAVQQYAQLFLLELLRSYVDQSALPSSWLRLLVDERLRPALDLMHGRPGRPWGLEELARAAAMSRTTFAERFREAAGVPPLTYLGRWRMLLAQRALRDGDARVAALAEELGYGSESAFSTAFKRVVGESPLRYRARVRQDVTDRVRTRTP</sequence>
<organism evidence="5 6">
    <name type="scientific">Streptomyces scabiei</name>
    <dbReference type="NCBI Taxonomy" id="1930"/>
    <lineage>
        <taxon>Bacteria</taxon>
        <taxon>Bacillati</taxon>
        <taxon>Actinomycetota</taxon>
        <taxon>Actinomycetes</taxon>
        <taxon>Kitasatosporales</taxon>
        <taxon>Streptomycetaceae</taxon>
        <taxon>Streptomyces</taxon>
    </lineage>
</organism>
<evidence type="ECO:0000313" key="5">
    <source>
        <dbReference type="EMBL" id="GAQ66175.1"/>
    </source>
</evidence>
<reference evidence="6" key="1">
    <citation type="submission" date="2015-11" db="EMBL/GenBank/DDBJ databases">
        <authorList>
            <consortium name="Cross-ministerial Strategic Innovation Promotion Program (SIP) consortium"/>
            <person name="Tomihama T."/>
            <person name="Ikenaga M."/>
            <person name="Sakai M."/>
            <person name="Okubo T."/>
            <person name="Ikeda S."/>
        </authorList>
    </citation>
    <scope>NUCLEOTIDE SEQUENCE [LARGE SCALE GENOMIC DNA]</scope>
    <source>
        <strain evidence="6">S58</strain>
    </source>
</reference>
<proteinExistence type="predicted"/>
<dbReference type="Proteomes" id="UP000067448">
    <property type="component" value="Unassembled WGS sequence"/>
</dbReference>
<dbReference type="InterPro" id="IPR050204">
    <property type="entry name" value="AraC_XylS_family_regulators"/>
</dbReference>
<reference evidence="5 6" key="2">
    <citation type="journal article" date="2016" name="Genome Announc.">
        <title>Draft Genome Sequences of Streptomyces scabiei S58, Streptomyces turgidiscabies T45, and Streptomyces acidiscabies a10, the Pathogens of Potato Common Scab, Isolated in Japan.</title>
        <authorList>
            <person name="Tomihama T."/>
            <person name="Nishi Y."/>
            <person name="Sakai M."/>
            <person name="Ikenaga M."/>
            <person name="Okubo T."/>
            <person name="Ikeda S."/>
        </authorList>
    </citation>
    <scope>NUCLEOTIDE SEQUENCE [LARGE SCALE GENOMIC DNA]</scope>
    <source>
        <strain evidence="5 6">S58</strain>
    </source>
</reference>